<comment type="caution">
    <text evidence="5">The sequence shown here is derived from an EMBL/GenBank/DDBJ whole genome shotgun (WGS) entry which is preliminary data.</text>
</comment>
<dbReference type="PROSITE" id="PS50293">
    <property type="entry name" value="TPR_REGION"/>
    <property type="match status" value="1"/>
</dbReference>
<dbReference type="SUPFAM" id="SSF81901">
    <property type="entry name" value="HCP-like"/>
    <property type="match status" value="1"/>
</dbReference>
<evidence type="ECO:0000259" key="4">
    <source>
        <dbReference type="Pfam" id="PF03496"/>
    </source>
</evidence>
<dbReference type="Pfam" id="PF03496">
    <property type="entry name" value="ADPrib_exo_Tox"/>
    <property type="match status" value="1"/>
</dbReference>
<dbReference type="PANTHER" id="PTHR45641">
    <property type="entry name" value="TETRATRICOPEPTIDE REPEAT PROTEIN (AFU_ORTHOLOGUE AFUA_6G03870)"/>
    <property type="match status" value="1"/>
</dbReference>
<gene>
    <name evidence="6" type="ORF">EDS130_LOCUS39259</name>
    <name evidence="5" type="ORF">XAT740_LOCUS35693</name>
</gene>
<sequence length="638" mass="75452">MANACSDAFETIVTEPIRRFKNVTNDSESYTMIWLRKNFDIKNDNFEIQRKLKRVISYFKIFDDLDECIDYLSDLMDEKVIFIIEDTIGCMIIPFINDFPQLKSIYIYKVDKTIKEEWTKENKKIKGVYEHFNDIITAVVIDRRRHEQTDSNAAVINVFSTKNTSEERDSKNALFMYFQLLIDVLLRLSKDQNSKAKQELMDHFKKIYQNDKPIERLIEEFENNYQSDQAIWWYTRPTFVYDTLNKALRESNYEVLLAFRFFINDLYQQVKYEHEKSVNNDDDSILQVYRGQSISVDELRYIKQNIGQFISMQSFLSTSIDRQTGLFFAQANAHPSIDSEVILFQFNINKHMSNTKAYANIKNLSYFPEEDEVLINLGSIFKIDQIEYDENEQIWIGILSLCSENQYELKELMEQMKDEIDAGIGSLGWLLYNQGEYEKAIDYFQEILLESSIDDFDRRQCYRGLGAIHIALQNYDEALENFQKAIEILSEDNEPEDNALDYSKIGEVYFFKKDLHLALLYEQKALDILLPLNNSEISDVYRTMANIYYEQNKFNLALEFNEKALAVDRQYLPNNHYNFGITYETMGSNYHNIKNYEKAAEYFLKARDIYLQSLPPYHSRILVLEESIHKARTKLNLS</sequence>
<dbReference type="Proteomes" id="UP000663828">
    <property type="component" value="Unassembled WGS sequence"/>
</dbReference>
<feature type="repeat" description="TPR" evidence="3">
    <location>
        <begin position="580"/>
        <end position="613"/>
    </location>
</feature>
<evidence type="ECO:0000313" key="6">
    <source>
        <dbReference type="EMBL" id="CAF1446763.1"/>
    </source>
</evidence>
<dbReference type="OrthoDB" id="1658288at2759"/>
<feature type="domain" description="ADP ribosyltransferase" evidence="4">
    <location>
        <begin position="241"/>
        <end position="394"/>
    </location>
</feature>
<dbReference type="InterPro" id="IPR019734">
    <property type="entry name" value="TPR_rpt"/>
</dbReference>
<name>A0A815NHB1_ADIRI</name>
<keyword evidence="7" id="KW-1185">Reference proteome</keyword>
<dbReference type="Gene3D" id="3.90.176.10">
    <property type="entry name" value="Toxin ADP-ribosyltransferase, Chain A, domain 1"/>
    <property type="match status" value="1"/>
</dbReference>
<dbReference type="Gene3D" id="1.25.40.10">
    <property type="entry name" value="Tetratricopeptide repeat domain"/>
    <property type="match status" value="2"/>
</dbReference>
<keyword evidence="1" id="KW-0677">Repeat</keyword>
<dbReference type="Pfam" id="PF13424">
    <property type="entry name" value="TPR_12"/>
    <property type="match status" value="2"/>
</dbReference>
<feature type="repeat" description="TPR" evidence="3">
    <location>
        <begin position="538"/>
        <end position="571"/>
    </location>
</feature>
<dbReference type="PROSITE" id="PS50005">
    <property type="entry name" value="TPR"/>
    <property type="match status" value="3"/>
</dbReference>
<dbReference type="SUPFAM" id="SSF56399">
    <property type="entry name" value="ADP-ribosylation"/>
    <property type="match status" value="1"/>
</dbReference>
<dbReference type="EMBL" id="CAJNOJ010000433">
    <property type="protein sequence ID" value="CAF1446763.1"/>
    <property type="molecule type" value="Genomic_DNA"/>
</dbReference>
<evidence type="ECO:0000313" key="5">
    <source>
        <dbReference type="EMBL" id="CAF1429562.1"/>
    </source>
</evidence>
<dbReference type="InterPro" id="IPR011990">
    <property type="entry name" value="TPR-like_helical_dom_sf"/>
</dbReference>
<dbReference type="GO" id="GO:0005576">
    <property type="term" value="C:extracellular region"/>
    <property type="evidence" value="ECO:0007669"/>
    <property type="project" value="InterPro"/>
</dbReference>
<protein>
    <recommendedName>
        <fullName evidence="4">ADP ribosyltransferase domain-containing protein</fullName>
    </recommendedName>
</protein>
<dbReference type="Pfam" id="PF13176">
    <property type="entry name" value="TPR_7"/>
    <property type="match status" value="1"/>
</dbReference>
<dbReference type="PANTHER" id="PTHR45641:SF19">
    <property type="entry name" value="NEPHROCYSTIN-3"/>
    <property type="match status" value="1"/>
</dbReference>
<reference evidence="5" key="1">
    <citation type="submission" date="2021-02" db="EMBL/GenBank/DDBJ databases">
        <authorList>
            <person name="Nowell W R."/>
        </authorList>
    </citation>
    <scope>NUCLEOTIDE SEQUENCE</scope>
</reference>
<evidence type="ECO:0000256" key="3">
    <source>
        <dbReference type="PROSITE-ProRule" id="PRU00339"/>
    </source>
</evidence>
<evidence type="ECO:0000313" key="7">
    <source>
        <dbReference type="Proteomes" id="UP000663828"/>
    </source>
</evidence>
<dbReference type="SMART" id="SM00028">
    <property type="entry name" value="TPR"/>
    <property type="match status" value="5"/>
</dbReference>
<evidence type="ECO:0000256" key="2">
    <source>
        <dbReference type="ARBA" id="ARBA00022803"/>
    </source>
</evidence>
<organism evidence="5 7">
    <name type="scientific">Adineta ricciae</name>
    <name type="common">Rotifer</name>
    <dbReference type="NCBI Taxonomy" id="249248"/>
    <lineage>
        <taxon>Eukaryota</taxon>
        <taxon>Metazoa</taxon>
        <taxon>Spiralia</taxon>
        <taxon>Gnathifera</taxon>
        <taxon>Rotifera</taxon>
        <taxon>Eurotatoria</taxon>
        <taxon>Bdelloidea</taxon>
        <taxon>Adinetida</taxon>
        <taxon>Adinetidae</taxon>
        <taxon>Adineta</taxon>
    </lineage>
</organism>
<accession>A0A815NHB1</accession>
<proteinExistence type="predicted"/>
<dbReference type="AlphaFoldDB" id="A0A815NHB1"/>
<keyword evidence="2 3" id="KW-0802">TPR repeat</keyword>
<dbReference type="InterPro" id="IPR003540">
    <property type="entry name" value="ADP-ribosyltransferase"/>
</dbReference>
<evidence type="ECO:0000256" key="1">
    <source>
        <dbReference type="ARBA" id="ARBA00022737"/>
    </source>
</evidence>
<dbReference type="PROSITE" id="PS51996">
    <property type="entry name" value="TR_MART"/>
    <property type="match status" value="1"/>
</dbReference>
<dbReference type="Proteomes" id="UP000663852">
    <property type="component" value="Unassembled WGS sequence"/>
</dbReference>
<feature type="repeat" description="TPR" evidence="3">
    <location>
        <begin position="459"/>
        <end position="492"/>
    </location>
</feature>
<dbReference type="EMBL" id="CAJNOR010003600">
    <property type="protein sequence ID" value="CAF1429562.1"/>
    <property type="molecule type" value="Genomic_DNA"/>
</dbReference>